<proteinExistence type="predicted"/>
<keyword evidence="2" id="KW-1185">Reference proteome</keyword>
<dbReference type="AlphaFoldDB" id="A0A433D4T8"/>
<reference evidence="1 2" key="1">
    <citation type="journal article" date="2018" name="New Phytol.">
        <title>Phylogenomics of Endogonaceae and evolution of mycorrhizas within Mucoromycota.</title>
        <authorList>
            <person name="Chang Y."/>
            <person name="Desiro A."/>
            <person name="Na H."/>
            <person name="Sandor L."/>
            <person name="Lipzen A."/>
            <person name="Clum A."/>
            <person name="Barry K."/>
            <person name="Grigoriev I.V."/>
            <person name="Martin F.M."/>
            <person name="Stajich J.E."/>
            <person name="Smith M.E."/>
            <person name="Bonito G."/>
            <person name="Spatafora J.W."/>
        </authorList>
    </citation>
    <scope>NUCLEOTIDE SEQUENCE [LARGE SCALE GENOMIC DNA]</scope>
    <source>
        <strain evidence="1 2">GMNB39</strain>
    </source>
</reference>
<gene>
    <name evidence="1" type="ORF">BC936DRAFT_147640</name>
</gene>
<dbReference type="Proteomes" id="UP000268093">
    <property type="component" value="Unassembled WGS sequence"/>
</dbReference>
<organism evidence="1 2">
    <name type="scientific">Jimgerdemannia flammicorona</name>
    <dbReference type="NCBI Taxonomy" id="994334"/>
    <lineage>
        <taxon>Eukaryota</taxon>
        <taxon>Fungi</taxon>
        <taxon>Fungi incertae sedis</taxon>
        <taxon>Mucoromycota</taxon>
        <taxon>Mucoromycotina</taxon>
        <taxon>Endogonomycetes</taxon>
        <taxon>Endogonales</taxon>
        <taxon>Endogonaceae</taxon>
        <taxon>Jimgerdemannia</taxon>
    </lineage>
</organism>
<evidence type="ECO:0000313" key="2">
    <source>
        <dbReference type="Proteomes" id="UP000268093"/>
    </source>
</evidence>
<name>A0A433D4T8_9FUNG</name>
<dbReference type="EMBL" id="RBNI01006670">
    <property type="protein sequence ID" value="RUP45870.1"/>
    <property type="molecule type" value="Genomic_DNA"/>
</dbReference>
<comment type="caution">
    <text evidence="1">The sequence shown here is derived from an EMBL/GenBank/DDBJ whole genome shotgun (WGS) entry which is preliminary data.</text>
</comment>
<accession>A0A433D4T8</accession>
<sequence>MSLFHMFIAHILLNNSLYM</sequence>
<protein>
    <submittedName>
        <fullName evidence="1">Uncharacterized protein</fullName>
    </submittedName>
</protein>
<evidence type="ECO:0000313" key="1">
    <source>
        <dbReference type="EMBL" id="RUP45870.1"/>
    </source>
</evidence>